<comment type="caution">
    <text evidence="1">The sequence shown here is derived from an EMBL/GenBank/DDBJ whole genome shotgun (WGS) entry which is preliminary data.</text>
</comment>
<keyword evidence="2" id="KW-1185">Reference proteome</keyword>
<dbReference type="AlphaFoldDB" id="A0A5B7G241"/>
<sequence>MLFQTGGGRMATPGSLCLQLRVWTFGYQVFFRALNRTFAFEN</sequence>
<dbReference type="Proteomes" id="UP000324222">
    <property type="component" value="Unassembled WGS sequence"/>
</dbReference>
<evidence type="ECO:0000313" key="2">
    <source>
        <dbReference type="Proteomes" id="UP000324222"/>
    </source>
</evidence>
<accession>A0A5B7G241</accession>
<name>A0A5B7G241_PORTR</name>
<reference evidence="1 2" key="1">
    <citation type="submission" date="2019-05" db="EMBL/GenBank/DDBJ databases">
        <title>Another draft genome of Portunus trituberculatus and its Hox gene families provides insights of decapod evolution.</title>
        <authorList>
            <person name="Jeong J.-H."/>
            <person name="Song I."/>
            <person name="Kim S."/>
            <person name="Choi T."/>
            <person name="Kim D."/>
            <person name="Ryu S."/>
            <person name="Kim W."/>
        </authorList>
    </citation>
    <scope>NUCLEOTIDE SEQUENCE [LARGE SCALE GENOMIC DNA]</scope>
    <source>
        <tissue evidence="1">Muscle</tissue>
    </source>
</reference>
<gene>
    <name evidence="1" type="ORF">E2C01_045448</name>
</gene>
<proteinExistence type="predicted"/>
<dbReference type="EMBL" id="VSRR010010284">
    <property type="protein sequence ID" value="MPC51599.1"/>
    <property type="molecule type" value="Genomic_DNA"/>
</dbReference>
<protein>
    <submittedName>
        <fullName evidence="1">Uncharacterized protein</fullName>
    </submittedName>
</protein>
<evidence type="ECO:0000313" key="1">
    <source>
        <dbReference type="EMBL" id="MPC51599.1"/>
    </source>
</evidence>
<organism evidence="1 2">
    <name type="scientific">Portunus trituberculatus</name>
    <name type="common">Swimming crab</name>
    <name type="synonym">Neptunus trituberculatus</name>
    <dbReference type="NCBI Taxonomy" id="210409"/>
    <lineage>
        <taxon>Eukaryota</taxon>
        <taxon>Metazoa</taxon>
        <taxon>Ecdysozoa</taxon>
        <taxon>Arthropoda</taxon>
        <taxon>Crustacea</taxon>
        <taxon>Multicrustacea</taxon>
        <taxon>Malacostraca</taxon>
        <taxon>Eumalacostraca</taxon>
        <taxon>Eucarida</taxon>
        <taxon>Decapoda</taxon>
        <taxon>Pleocyemata</taxon>
        <taxon>Brachyura</taxon>
        <taxon>Eubrachyura</taxon>
        <taxon>Portunoidea</taxon>
        <taxon>Portunidae</taxon>
        <taxon>Portuninae</taxon>
        <taxon>Portunus</taxon>
    </lineage>
</organism>